<evidence type="ECO:0000256" key="4">
    <source>
        <dbReference type="ARBA" id="ARBA00022692"/>
    </source>
</evidence>
<feature type="transmembrane region" description="Helical" evidence="7">
    <location>
        <begin position="400"/>
        <end position="422"/>
    </location>
</feature>
<sequence>MKKGTRKGLSEGSLAWLLVIPALLLILVIAIFPVFRSFWLSLHDVRLNDATKRTTHSSYGIDLEGYANSMPFLLSALDQEIGKAEGTTRERLTGVKERVEDVRSTLERDSQVRENFKRVDDLLFEGKAVPESLRLVDIEEQKARAAGEQVTQIREDLKAMEQEGILNQPKRVTGLAKGLQECLIEPNFVGLKYYRIYLTDERMWASLTNTIVFTGISVGVELVLGIAIALLINRQFVGRGLVRASVLIPWALPTAVAALMWKFLFDGQNGVMAKIFAEFGLIPDMGTLLTTKLWSMFAVIFADVWKTTPFMALLILAGLQTIPKSLYEAAEVDGAGRIQQFFKITLPMLRTTILVALLFRILDAFRVFDLIYVLTGGGPANATETISVYAYKTMFAQMNFGAGSALAVIVFLCIAIISVLFVKLLGRDLISDGSGK</sequence>
<keyword evidence="5 7" id="KW-1133">Transmembrane helix</keyword>
<comment type="similarity">
    <text evidence="7">Belongs to the binding-protein-dependent transport system permease family.</text>
</comment>
<accession>A0A1N7ND54</accession>
<protein>
    <submittedName>
        <fullName evidence="9">Carbohydrate ABC transporter membrane protein 1, CUT1 family</fullName>
    </submittedName>
</protein>
<evidence type="ECO:0000256" key="1">
    <source>
        <dbReference type="ARBA" id="ARBA00004651"/>
    </source>
</evidence>
<dbReference type="PANTHER" id="PTHR30193">
    <property type="entry name" value="ABC TRANSPORTER PERMEASE PROTEIN"/>
    <property type="match status" value="1"/>
</dbReference>
<evidence type="ECO:0000313" key="9">
    <source>
        <dbReference type="EMBL" id="SIS96315.1"/>
    </source>
</evidence>
<dbReference type="Proteomes" id="UP000186795">
    <property type="component" value="Unassembled WGS sequence"/>
</dbReference>
<dbReference type="InterPro" id="IPR000515">
    <property type="entry name" value="MetI-like"/>
</dbReference>
<gene>
    <name evidence="9" type="ORF">SAMN05421790_108141</name>
</gene>
<reference evidence="10" key="1">
    <citation type="submission" date="2017-01" db="EMBL/GenBank/DDBJ databases">
        <authorList>
            <person name="Varghese N."/>
            <person name="Submissions S."/>
        </authorList>
    </citation>
    <scope>NUCLEOTIDE SEQUENCE [LARGE SCALE GENOMIC DNA]</scope>
    <source>
        <strain evidence="10">DSM 45196</strain>
    </source>
</reference>
<keyword evidence="6 7" id="KW-0472">Membrane</keyword>
<dbReference type="InterPro" id="IPR051393">
    <property type="entry name" value="ABC_transporter_permease"/>
</dbReference>
<dbReference type="SUPFAM" id="SSF161098">
    <property type="entry name" value="MetI-like"/>
    <property type="match status" value="1"/>
</dbReference>
<feature type="domain" description="ABC transmembrane type-1" evidence="8">
    <location>
        <begin position="207"/>
        <end position="421"/>
    </location>
</feature>
<dbReference type="RefSeq" id="WP_076525565.1">
    <property type="nucleotide sequence ID" value="NZ_CP048103.1"/>
</dbReference>
<evidence type="ECO:0000256" key="2">
    <source>
        <dbReference type="ARBA" id="ARBA00022448"/>
    </source>
</evidence>
<evidence type="ECO:0000256" key="5">
    <source>
        <dbReference type="ARBA" id="ARBA00022989"/>
    </source>
</evidence>
<dbReference type="CDD" id="cd06261">
    <property type="entry name" value="TM_PBP2"/>
    <property type="match status" value="1"/>
</dbReference>
<evidence type="ECO:0000313" key="10">
    <source>
        <dbReference type="Proteomes" id="UP000186795"/>
    </source>
</evidence>
<evidence type="ECO:0000256" key="6">
    <source>
        <dbReference type="ARBA" id="ARBA00023136"/>
    </source>
</evidence>
<dbReference type="Gene3D" id="1.10.3720.10">
    <property type="entry name" value="MetI-like"/>
    <property type="match status" value="1"/>
</dbReference>
<dbReference type="Pfam" id="PF00528">
    <property type="entry name" value="BPD_transp_1"/>
    <property type="match status" value="1"/>
</dbReference>
<keyword evidence="4 7" id="KW-0812">Transmembrane</keyword>
<organism evidence="9 10">
    <name type="scientific">Kroppenstedtia eburnea</name>
    <dbReference type="NCBI Taxonomy" id="714067"/>
    <lineage>
        <taxon>Bacteria</taxon>
        <taxon>Bacillati</taxon>
        <taxon>Bacillota</taxon>
        <taxon>Bacilli</taxon>
        <taxon>Bacillales</taxon>
        <taxon>Thermoactinomycetaceae</taxon>
        <taxon>Kroppenstedtia</taxon>
    </lineage>
</organism>
<evidence type="ECO:0000259" key="8">
    <source>
        <dbReference type="PROSITE" id="PS50928"/>
    </source>
</evidence>
<comment type="subcellular location">
    <subcellularLocation>
        <location evidence="1 7">Cell membrane</location>
        <topology evidence="1 7">Multi-pass membrane protein</topology>
    </subcellularLocation>
</comment>
<dbReference type="AlphaFoldDB" id="A0A1N7ND54"/>
<evidence type="ECO:0000256" key="7">
    <source>
        <dbReference type="RuleBase" id="RU363032"/>
    </source>
</evidence>
<dbReference type="PANTHER" id="PTHR30193:SF37">
    <property type="entry name" value="INNER MEMBRANE ABC TRANSPORTER PERMEASE PROTEIN YCJO"/>
    <property type="match status" value="1"/>
</dbReference>
<feature type="transmembrane region" description="Helical" evidence="7">
    <location>
        <begin position="211"/>
        <end position="232"/>
    </location>
</feature>
<keyword evidence="10" id="KW-1185">Reference proteome</keyword>
<dbReference type="PROSITE" id="PS50928">
    <property type="entry name" value="ABC_TM1"/>
    <property type="match status" value="1"/>
</dbReference>
<name>A0A1N7ND54_9BACL</name>
<dbReference type="GO" id="GO:0005886">
    <property type="term" value="C:plasma membrane"/>
    <property type="evidence" value="ECO:0007669"/>
    <property type="project" value="UniProtKB-SubCell"/>
</dbReference>
<dbReference type="OrthoDB" id="9783714at2"/>
<dbReference type="InterPro" id="IPR035906">
    <property type="entry name" value="MetI-like_sf"/>
</dbReference>
<dbReference type="EMBL" id="FTOD01000008">
    <property type="protein sequence ID" value="SIS96315.1"/>
    <property type="molecule type" value="Genomic_DNA"/>
</dbReference>
<feature type="transmembrane region" description="Helical" evidence="7">
    <location>
        <begin position="244"/>
        <end position="264"/>
    </location>
</feature>
<dbReference type="GO" id="GO:0055085">
    <property type="term" value="P:transmembrane transport"/>
    <property type="evidence" value="ECO:0007669"/>
    <property type="project" value="InterPro"/>
</dbReference>
<evidence type="ECO:0000256" key="3">
    <source>
        <dbReference type="ARBA" id="ARBA00022475"/>
    </source>
</evidence>
<proteinExistence type="inferred from homology"/>
<keyword evidence="3" id="KW-1003">Cell membrane</keyword>
<feature type="transmembrane region" description="Helical" evidence="7">
    <location>
        <begin position="12"/>
        <end position="35"/>
    </location>
</feature>
<keyword evidence="2 7" id="KW-0813">Transport</keyword>